<dbReference type="KEGG" id="taer:GT409_15525"/>
<accession>A0A6P1M870</accession>
<organism evidence="1 2">
    <name type="scientific">Tichowtungia aerotolerans</name>
    <dbReference type="NCBI Taxonomy" id="2697043"/>
    <lineage>
        <taxon>Bacteria</taxon>
        <taxon>Pseudomonadati</taxon>
        <taxon>Kiritimatiellota</taxon>
        <taxon>Tichowtungiia</taxon>
        <taxon>Tichowtungiales</taxon>
        <taxon>Tichowtungiaceae</taxon>
        <taxon>Tichowtungia</taxon>
    </lineage>
</organism>
<reference evidence="1 2" key="1">
    <citation type="submission" date="2020-01" db="EMBL/GenBank/DDBJ databases">
        <title>Ponticoccus aerotolerans gen. nov., sp. nov., an anaerobic bacterium and proposal of Ponticoccusceae fam. nov., Ponticoccusles ord. nov. and Ponticoccuse classis nov. in the phylum Kiritimatiellaeota.</title>
        <authorList>
            <person name="Zhou L.Y."/>
            <person name="Du Z.J."/>
        </authorList>
    </citation>
    <scope>NUCLEOTIDE SEQUENCE [LARGE SCALE GENOMIC DNA]</scope>
    <source>
        <strain evidence="1 2">S-5007</strain>
    </source>
</reference>
<dbReference type="Gene3D" id="2.30.30.700">
    <property type="entry name" value="SLA1 homology domain 1"/>
    <property type="match status" value="1"/>
</dbReference>
<name>A0A6P1M870_9BACT</name>
<sequence>MSRKEIIILCVAGCGLFAAGLPLDARVWTNIDGTYVKGSFVRILFDKVLVEDAIGKKHSIPLARLSRGDLSYLYYHVPPEIEISVSDESYELPKFEWSREEDDVTCYRFSAQVSKTSELPYKANLTAELFVLGAERTRMNDDHLVLMAYERKKFGFQDEKKCACVMHFEAVPFHTYRSEWVLRQNAVARGKTLSGYILAVSDVNGRVVGFESDVKQKWVTRDLGFSVEKLRGLYGVNHGAVNSRHFNQHFEKVSPPRIPWFKRSEIH</sequence>
<proteinExistence type="predicted"/>
<evidence type="ECO:0000313" key="1">
    <source>
        <dbReference type="EMBL" id="QHI70790.1"/>
    </source>
</evidence>
<dbReference type="AlphaFoldDB" id="A0A6P1M870"/>
<keyword evidence="2" id="KW-1185">Reference proteome</keyword>
<dbReference type="EMBL" id="CP047593">
    <property type="protein sequence ID" value="QHI70790.1"/>
    <property type="molecule type" value="Genomic_DNA"/>
</dbReference>
<dbReference type="RefSeq" id="WP_160629962.1">
    <property type="nucleotide sequence ID" value="NZ_CP047593.1"/>
</dbReference>
<gene>
    <name evidence="1" type="ORF">GT409_15525</name>
</gene>
<protein>
    <submittedName>
        <fullName evidence="1">Uncharacterized protein</fullName>
    </submittedName>
</protein>
<evidence type="ECO:0000313" key="2">
    <source>
        <dbReference type="Proteomes" id="UP000464954"/>
    </source>
</evidence>
<dbReference type="Proteomes" id="UP000464954">
    <property type="component" value="Chromosome"/>
</dbReference>